<sequence>MQTLQKILPKYTIALGVIFIATVIFLMMRGNVVRVNTVAVKEMELVQAVYATGYVDADIMADLRTEISGTVGKVGFLEGERVKKGDKILEFDDRQLQLLVQEAEAALSEQQAAVNDAMLKLRRSRNLYRMGAVSRQQLDDAENTFVQADRLLQQRRLQHESSLDALTKLFVEAPIDGVLALQNARAGDFLSSATLVATVIDTSSYVLNVEIDELDVPKLKVGQLATIALDAFSDDRFHARVERIVPQTDKVTKTSRVYLALQEPVRGIQVGMTATANIIYSTIEGALLVPKTAVFEEERRQYVWKIDDGLLKKQLITPGASDLIYFEVTNGLSGGDLVVLNPEERFRDGMEAELADTQERSLPGDAGS</sequence>
<dbReference type="Pfam" id="PF25917">
    <property type="entry name" value="BSH_RND"/>
    <property type="match status" value="1"/>
</dbReference>
<protein>
    <submittedName>
        <fullName evidence="6">Efflux transporter, RND family, MFP subunit</fullName>
    </submittedName>
</protein>
<dbReference type="eggNOG" id="COG0845">
    <property type="taxonomic scope" value="Bacteria"/>
</dbReference>
<comment type="similarity">
    <text evidence="1">Belongs to the membrane fusion protein (MFP) (TC 8.A.1) family.</text>
</comment>
<evidence type="ECO:0000259" key="3">
    <source>
        <dbReference type="Pfam" id="PF25917"/>
    </source>
</evidence>
<dbReference type="Gene3D" id="2.40.30.170">
    <property type="match status" value="1"/>
</dbReference>
<evidence type="ECO:0000313" key="7">
    <source>
        <dbReference type="Proteomes" id="UP000002725"/>
    </source>
</evidence>
<dbReference type="Pfam" id="PF25989">
    <property type="entry name" value="YknX_C"/>
    <property type="match status" value="1"/>
</dbReference>
<dbReference type="Gene3D" id="2.40.50.100">
    <property type="match status" value="1"/>
</dbReference>
<dbReference type="PANTHER" id="PTHR30469:SF33">
    <property type="entry name" value="SLR1207 PROTEIN"/>
    <property type="match status" value="1"/>
</dbReference>
<dbReference type="AlphaFoldDB" id="B4S4Z0"/>
<name>B4S4Z0_PROA2</name>
<dbReference type="InterPro" id="IPR006143">
    <property type="entry name" value="RND_pump_MFP"/>
</dbReference>
<evidence type="ECO:0000256" key="2">
    <source>
        <dbReference type="SAM" id="Phobius"/>
    </source>
</evidence>
<dbReference type="HOGENOM" id="CLU_018816_1_2_10"/>
<dbReference type="NCBIfam" id="TIGR01730">
    <property type="entry name" value="RND_mfp"/>
    <property type="match status" value="1"/>
</dbReference>
<dbReference type="Gene3D" id="2.40.420.20">
    <property type="match status" value="1"/>
</dbReference>
<dbReference type="Proteomes" id="UP000002725">
    <property type="component" value="Chromosome"/>
</dbReference>
<organism evidence="6 7">
    <name type="scientific">Prosthecochloris aestuarii (strain DSM 271 / SK 413)</name>
    <dbReference type="NCBI Taxonomy" id="290512"/>
    <lineage>
        <taxon>Bacteria</taxon>
        <taxon>Pseudomonadati</taxon>
        <taxon>Chlorobiota</taxon>
        <taxon>Chlorobiia</taxon>
        <taxon>Chlorobiales</taxon>
        <taxon>Chlorobiaceae</taxon>
        <taxon>Prosthecochloris</taxon>
    </lineage>
</organism>
<dbReference type="InterPro" id="IPR058637">
    <property type="entry name" value="YknX-like_C"/>
</dbReference>
<feature type="domain" description="CusB-like beta-barrel" evidence="4">
    <location>
        <begin position="207"/>
        <end position="278"/>
    </location>
</feature>
<dbReference type="STRING" id="290512.Paes_0431"/>
<dbReference type="GO" id="GO:0015562">
    <property type="term" value="F:efflux transmembrane transporter activity"/>
    <property type="evidence" value="ECO:0007669"/>
    <property type="project" value="TreeGrafter"/>
</dbReference>
<proteinExistence type="inferred from homology"/>
<dbReference type="PANTHER" id="PTHR30469">
    <property type="entry name" value="MULTIDRUG RESISTANCE PROTEIN MDTA"/>
    <property type="match status" value="1"/>
</dbReference>
<keyword evidence="2" id="KW-0812">Transmembrane</keyword>
<feature type="transmembrane region" description="Helical" evidence="2">
    <location>
        <begin position="7"/>
        <end position="28"/>
    </location>
</feature>
<keyword evidence="2" id="KW-1133">Transmembrane helix</keyword>
<reference evidence="6" key="1">
    <citation type="submission" date="2008-06" db="EMBL/GenBank/DDBJ databases">
        <title>Complete sequence of chromosome of Prosthecochloris aestuarii DSM 271.</title>
        <authorList>
            <consortium name="US DOE Joint Genome Institute"/>
            <person name="Lucas S."/>
            <person name="Copeland A."/>
            <person name="Lapidus A."/>
            <person name="Glavina del Rio T."/>
            <person name="Dalin E."/>
            <person name="Tice H."/>
            <person name="Bruce D."/>
            <person name="Goodwin L."/>
            <person name="Pitluck S."/>
            <person name="Schmutz J."/>
            <person name="Larimer F."/>
            <person name="Land M."/>
            <person name="Hauser L."/>
            <person name="Kyrpides N."/>
            <person name="Anderson I."/>
            <person name="Liu Z."/>
            <person name="Li T."/>
            <person name="Zhao F."/>
            <person name="Overmann J."/>
            <person name="Bryant D.A."/>
            <person name="Richardson P."/>
        </authorList>
    </citation>
    <scope>NUCLEOTIDE SEQUENCE [LARGE SCALE GENOMIC DNA]</scope>
    <source>
        <strain evidence="6">DSM 271</strain>
    </source>
</reference>
<evidence type="ECO:0000259" key="4">
    <source>
        <dbReference type="Pfam" id="PF25954"/>
    </source>
</evidence>
<evidence type="ECO:0000256" key="1">
    <source>
        <dbReference type="ARBA" id="ARBA00009477"/>
    </source>
</evidence>
<keyword evidence="7" id="KW-1185">Reference proteome</keyword>
<feature type="domain" description="Multidrug resistance protein MdtA-like barrel-sandwich hybrid" evidence="3">
    <location>
        <begin position="61"/>
        <end position="200"/>
    </location>
</feature>
<dbReference type="GO" id="GO:1990281">
    <property type="term" value="C:efflux pump complex"/>
    <property type="evidence" value="ECO:0007669"/>
    <property type="project" value="TreeGrafter"/>
</dbReference>
<dbReference type="EMBL" id="CP001108">
    <property type="protein sequence ID" value="ACF45488.1"/>
    <property type="molecule type" value="Genomic_DNA"/>
</dbReference>
<feature type="domain" description="YknX-like C-terminal permuted SH3-like" evidence="5">
    <location>
        <begin position="287"/>
        <end position="351"/>
    </location>
</feature>
<dbReference type="KEGG" id="paa:Paes_0431"/>
<keyword evidence="2" id="KW-0472">Membrane</keyword>
<evidence type="ECO:0000313" key="6">
    <source>
        <dbReference type="EMBL" id="ACF45488.1"/>
    </source>
</evidence>
<dbReference type="InterPro" id="IPR058625">
    <property type="entry name" value="MdtA-like_BSH"/>
</dbReference>
<dbReference type="Gene3D" id="1.10.287.470">
    <property type="entry name" value="Helix hairpin bin"/>
    <property type="match status" value="1"/>
</dbReference>
<accession>B4S4Z0</accession>
<dbReference type="SUPFAM" id="SSF111369">
    <property type="entry name" value="HlyD-like secretion proteins"/>
    <property type="match status" value="1"/>
</dbReference>
<gene>
    <name evidence="6" type="ordered locus">Paes_0431</name>
</gene>
<evidence type="ECO:0000259" key="5">
    <source>
        <dbReference type="Pfam" id="PF25989"/>
    </source>
</evidence>
<dbReference type="Pfam" id="PF25954">
    <property type="entry name" value="Beta-barrel_RND_2"/>
    <property type="match status" value="1"/>
</dbReference>
<dbReference type="InterPro" id="IPR058792">
    <property type="entry name" value="Beta-barrel_RND_2"/>
</dbReference>